<proteinExistence type="predicted"/>
<organism evidence="2 3">
    <name type="scientific">Microbacterium lacus</name>
    <dbReference type="NCBI Taxonomy" id="415217"/>
    <lineage>
        <taxon>Bacteria</taxon>
        <taxon>Bacillati</taxon>
        <taxon>Actinomycetota</taxon>
        <taxon>Actinomycetes</taxon>
        <taxon>Micrococcales</taxon>
        <taxon>Microbacteriaceae</taxon>
        <taxon>Microbacterium</taxon>
    </lineage>
</organism>
<reference evidence="2 3" key="1">
    <citation type="journal article" date="2019" name="Int. J. Syst. Evol. Microbiol.">
        <title>The Global Catalogue of Microorganisms (GCM) 10K type strain sequencing project: providing services to taxonomists for standard genome sequencing and annotation.</title>
        <authorList>
            <consortium name="The Broad Institute Genomics Platform"/>
            <consortium name="The Broad Institute Genome Sequencing Center for Infectious Disease"/>
            <person name="Wu L."/>
            <person name="Ma J."/>
        </authorList>
    </citation>
    <scope>NUCLEOTIDE SEQUENCE [LARGE SCALE GENOMIC DNA]</scope>
    <source>
        <strain evidence="2 3">JCM 15575</strain>
    </source>
</reference>
<keyword evidence="1" id="KW-1133">Transmembrane helix</keyword>
<dbReference type="Proteomes" id="UP001500596">
    <property type="component" value="Unassembled WGS sequence"/>
</dbReference>
<evidence type="ECO:0000256" key="1">
    <source>
        <dbReference type="SAM" id="Phobius"/>
    </source>
</evidence>
<gene>
    <name evidence="2" type="ORF">GCM10009807_31480</name>
</gene>
<feature type="transmembrane region" description="Helical" evidence="1">
    <location>
        <begin position="32"/>
        <end position="54"/>
    </location>
</feature>
<sequence>MTGTPAKRPAYEPAADLLQRQRYDPDMARPGTIVAGAVLVLLRVVAGLITILIVTLDAPQWSQDIGLVVDDAEVVPGATGAVLAVLASVVGMFLLADLIFAVFILRGRNWARVAVMVFSTLSITSVFAQWWSEDQEITINTSLLSVGLDILILLALSSRSAAAYARRNERPPSASD</sequence>
<feature type="transmembrane region" description="Helical" evidence="1">
    <location>
        <begin position="110"/>
        <end position="131"/>
    </location>
</feature>
<evidence type="ECO:0000313" key="2">
    <source>
        <dbReference type="EMBL" id="GAA1685345.1"/>
    </source>
</evidence>
<name>A0ABN2HC14_9MICO</name>
<keyword evidence="1" id="KW-0472">Membrane</keyword>
<keyword evidence="3" id="KW-1185">Reference proteome</keyword>
<accession>A0ABN2HC14</accession>
<evidence type="ECO:0000313" key="3">
    <source>
        <dbReference type="Proteomes" id="UP001500596"/>
    </source>
</evidence>
<feature type="transmembrane region" description="Helical" evidence="1">
    <location>
        <begin position="137"/>
        <end position="157"/>
    </location>
</feature>
<protein>
    <recommendedName>
        <fullName evidence="4">DUF2127 domain-containing protein</fullName>
    </recommendedName>
</protein>
<comment type="caution">
    <text evidence="2">The sequence shown here is derived from an EMBL/GenBank/DDBJ whole genome shotgun (WGS) entry which is preliminary data.</text>
</comment>
<keyword evidence="1" id="KW-0812">Transmembrane</keyword>
<dbReference type="EMBL" id="BAAAPK010000002">
    <property type="protein sequence ID" value="GAA1685345.1"/>
    <property type="molecule type" value="Genomic_DNA"/>
</dbReference>
<feature type="transmembrane region" description="Helical" evidence="1">
    <location>
        <begin position="74"/>
        <end position="103"/>
    </location>
</feature>
<evidence type="ECO:0008006" key="4">
    <source>
        <dbReference type="Google" id="ProtNLM"/>
    </source>
</evidence>
<dbReference type="RefSeq" id="WP_344055957.1">
    <property type="nucleotide sequence ID" value="NZ_BAAAPK010000002.1"/>
</dbReference>